<evidence type="ECO:0000259" key="19">
    <source>
        <dbReference type="PROSITE" id="PS50894"/>
    </source>
</evidence>
<feature type="transmembrane region" description="Helical" evidence="14">
    <location>
        <begin position="15"/>
        <end position="33"/>
    </location>
</feature>
<dbReference type="EC" id="2.7.13.3" evidence="3"/>
<dbReference type="InterPro" id="IPR013655">
    <property type="entry name" value="PAS_fold_3"/>
</dbReference>
<accession>A0ABY7GM07</accession>
<dbReference type="InterPro" id="IPR011006">
    <property type="entry name" value="CheY-like_superfamily"/>
</dbReference>
<keyword evidence="10" id="KW-0902">Two-component regulatory system</keyword>
<dbReference type="InterPro" id="IPR001789">
    <property type="entry name" value="Sig_transdc_resp-reg_receiver"/>
</dbReference>
<keyword evidence="9 14" id="KW-1133">Transmembrane helix</keyword>
<evidence type="ECO:0000256" key="12">
    <source>
        <dbReference type="PROSITE-ProRule" id="PRU00110"/>
    </source>
</evidence>
<dbReference type="Pfam" id="PF00072">
    <property type="entry name" value="Response_reg"/>
    <property type="match status" value="1"/>
</dbReference>
<feature type="domain" description="PAS" evidence="17">
    <location>
        <begin position="334"/>
        <end position="380"/>
    </location>
</feature>
<dbReference type="SUPFAM" id="SSF47226">
    <property type="entry name" value="Histidine-containing phosphotransfer domain, HPT domain"/>
    <property type="match status" value="1"/>
</dbReference>
<evidence type="ECO:0000256" key="10">
    <source>
        <dbReference type="ARBA" id="ARBA00023012"/>
    </source>
</evidence>
<evidence type="ECO:0000256" key="1">
    <source>
        <dbReference type="ARBA" id="ARBA00000085"/>
    </source>
</evidence>
<dbReference type="Gene3D" id="3.30.450.20">
    <property type="entry name" value="PAS domain"/>
    <property type="match status" value="4"/>
</dbReference>
<organism evidence="20 21">
    <name type="scientific">Methylomonas rapida</name>
    <dbReference type="NCBI Taxonomy" id="2963939"/>
    <lineage>
        <taxon>Bacteria</taxon>
        <taxon>Pseudomonadati</taxon>
        <taxon>Pseudomonadota</taxon>
        <taxon>Gammaproteobacteria</taxon>
        <taxon>Methylococcales</taxon>
        <taxon>Methylococcaceae</taxon>
        <taxon>Methylomonas</taxon>
    </lineage>
</organism>
<dbReference type="InterPro" id="IPR003661">
    <property type="entry name" value="HisK_dim/P_dom"/>
</dbReference>
<dbReference type="SUPFAM" id="SSF55785">
    <property type="entry name" value="PYP-like sensor domain (PAS domain)"/>
    <property type="match status" value="4"/>
</dbReference>
<dbReference type="Gene3D" id="3.40.50.2300">
    <property type="match status" value="1"/>
</dbReference>
<evidence type="ECO:0000256" key="13">
    <source>
        <dbReference type="PROSITE-ProRule" id="PRU00169"/>
    </source>
</evidence>
<sequence>MSTTVTPACERKLRIILLLAVMLFTAELAMTAHELLSGGEQTPFAYLRAAMAGLGILGLGYSLTRTSKTPFQQKNIPLGFAELPLPAVVVDRQGIIRDLNPAAAASVAQPRRVLIDHPVHAWFHPAATDIGECLLCQHIKAGKPLPATELAFSEQHWQQISLSGLSPDHPDLWLQLHVDITACKQAERQLSLVINGAELGYWDWDYATGKHRVNQRWLDMLGLQQEDLDNYVSDWDHRIHPEDRDRVRELIASHIESHTPYVVEFRMRHKDGHWVWIQGSGSVVEHDPVSGKATRLCGTHQNISKRKQFEKNLQKAYQIISQSPSVVLKWHGNEGLQIEFATENVHQLLGYTTSQIANGNIFYLSLIHPDDQARFNEELNSCRNLPDCQEVAHQPYRIIAANGSIKWVQDHKALSRNEDGQVIGYHGLVTDITRQRQQSSAIRNIISSVSEKRATTTLDNLTLLAAETLAADYALIAEIQPAGTCQVLSSCSQTPSVDNRLYDMHPSVCAQLATGKTCCHPRNVCFYFPEDLWLSSHDIQGFIGIPLQNERQQFFGYVVAMYRQAIPDPQFAEDILRLFAAQITAELERSAAMRALEIQRQRLIDAQSISHIGDWQWLWSENVFSWSDEMYRITGTSRANFIPSFAGILTQLVHPDDRNLVKRVLQNATSDSPIDFTHRIVLSNGKIRHVHQRGKVIKGDKQPAIGIQGTMQDISERLEIEQHLLDAKQEAEKATQVKSEFLANMSHEIRTPMNAIVGLIELCLNSPLSSKQRDYLERVEAAAHDLMNLIDDILDISKMESGKLTLEAMPFLLEDTLDQVFSIMSELCHRKHLKLLRPEFTRPYPAVIGDPQRLRQILINLIGNAIKFTKHGQIQVSLRELSRTANEIRLEFSISDTGIGMTPEQQSKLFRSFTQGDSSVSRHYGGSGLGLAICKQLVEQMGGDIQVSSQLNVGSSFSFSVTLGVADSGDIHQFPTRLHKNADTSRLQYIRDARILLVEDNEVNRIVATELLTQAHFQVDCAENGEIALSKLAEHHYDCVLMDVQMPVMDGYQATRNLRKLPHCAALPVIAMTANVMNDDRNKCLQAGMDDFIGKPILPETLYSTLVKWVKPNRVVNDMISSIPHNNEEIPYLYGIDTAIGLVHTAGDTAVYRKILQKFAENHADSMSEVEQTLAAGNKASARQLVHTLKGLAGSLGAIQLQGHLIRLEESLADSDSNIENGLMINKLCQLTHAEFTRVINGIRGTLSAAATALPKPQRLFSATETDEQLKILLEKLQAFDSDADQQLELILSGINDTALIDALLQIKKQIANYRFVDAGLALSRLLDLSDR</sequence>
<evidence type="ECO:0000256" key="4">
    <source>
        <dbReference type="ARBA" id="ARBA00022475"/>
    </source>
</evidence>
<feature type="domain" description="Response regulatory" evidence="16">
    <location>
        <begin position="994"/>
        <end position="1110"/>
    </location>
</feature>
<dbReference type="SUPFAM" id="SSF47384">
    <property type="entry name" value="Homodimeric domain of signal transducing histidine kinase"/>
    <property type="match status" value="1"/>
</dbReference>
<feature type="transmembrane region" description="Helical" evidence="14">
    <location>
        <begin position="45"/>
        <end position="63"/>
    </location>
</feature>
<evidence type="ECO:0000256" key="3">
    <source>
        <dbReference type="ARBA" id="ARBA00012438"/>
    </source>
</evidence>
<dbReference type="PROSITE" id="PS50112">
    <property type="entry name" value="PAS"/>
    <property type="match status" value="3"/>
</dbReference>
<dbReference type="Pfam" id="PF02518">
    <property type="entry name" value="HATPase_c"/>
    <property type="match status" value="1"/>
</dbReference>
<dbReference type="InterPro" id="IPR036641">
    <property type="entry name" value="HPT_dom_sf"/>
</dbReference>
<dbReference type="CDD" id="cd17546">
    <property type="entry name" value="REC_hyHK_CKI1_RcsC-like"/>
    <property type="match status" value="1"/>
</dbReference>
<dbReference type="PRINTS" id="PR00344">
    <property type="entry name" value="BCTRLSENSOR"/>
</dbReference>
<dbReference type="InterPro" id="IPR003594">
    <property type="entry name" value="HATPase_dom"/>
</dbReference>
<dbReference type="SMART" id="SM00448">
    <property type="entry name" value="REC"/>
    <property type="match status" value="1"/>
</dbReference>
<dbReference type="SUPFAM" id="SSF55781">
    <property type="entry name" value="GAF domain-like"/>
    <property type="match status" value="1"/>
</dbReference>
<keyword evidence="6 14" id="KW-0812">Transmembrane</keyword>
<reference evidence="20" key="1">
    <citation type="submission" date="2022-11" db="EMBL/GenBank/DDBJ databases">
        <title>Methylomonas rapida sp. nov., Carotenoid-Producing Obligate Methanotrophs with High Growth Characteristics and Biotechnological Potential.</title>
        <authorList>
            <person name="Tikhonova E.N."/>
            <person name="Suleimanov R.Z."/>
            <person name="Miroshnikov K."/>
            <person name="Oshkin I.Y."/>
            <person name="Belova S.E."/>
            <person name="Danilova O.V."/>
            <person name="Ashikhmin A."/>
            <person name="Konopkin A."/>
            <person name="But S.Y."/>
            <person name="Khmelenina V.N."/>
            <person name="Kuznetsov N."/>
            <person name="Pimenov N.V."/>
            <person name="Dedysh S.N."/>
        </authorList>
    </citation>
    <scope>NUCLEOTIDE SEQUENCE</scope>
    <source>
        <strain evidence="20">MP1</strain>
    </source>
</reference>
<dbReference type="Pfam" id="PF08447">
    <property type="entry name" value="PAS_3"/>
    <property type="match status" value="3"/>
</dbReference>
<dbReference type="InterPro" id="IPR000014">
    <property type="entry name" value="PAS"/>
</dbReference>
<dbReference type="NCBIfam" id="TIGR00229">
    <property type="entry name" value="sensory_box"/>
    <property type="match status" value="3"/>
</dbReference>
<dbReference type="SMART" id="SM00091">
    <property type="entry name" value="PAS"/>
    <property type="match status" value="4"/>
</dbReference>
<dbReference type="SUPFAM" id="SSF52172">
    <property type="entry name" value="CheY-like"/>
    <property type="match status" value="1"/>
</dbReference>
<protein>
    <recommendedName>
        <fullName evidence="3">histidine kinase</fullName>
        <ecNumber evidence="3">2.7.13.3</ecNumber>
    </recommendedName>
</protein>
<feature type="domain" description="PAC" evidence="18">
    <location>
        <begin position="261"/>
        <end position="315"/>
    </location>
</feature>
<dbReference type="Gene3D" id="1.20.120.160">
    <property type="entry name" value="HPT domain"/>
    <property type="match status" value="1"/>
</dbReference>
<proteinExistence type="predicted"/>
<dbReference type="InterPro" id="IPR000700">
    <property type="entry name" value="PAS-assoc_C"/>
</dbReference>
<keyword evidence="5 13" id="KW-0597">Phosphoprotein</keyword>
<feature type="domain" description="PAC" evidence="18">
    <location>
        <begin position="392"/>
        <end position="444"/>
    </location>
</feature>
<dbReference type="PROSITE" id="PS50894">
    <property type="entry name" value="HPT"/>
    <property type="match status" value="1"/>
</dbReference>
<dbReference type="Pfam" id="PF00512">
    <property type="entry name" value="HisKA"/>
    <property type="match status" value="1"/>
</dbReference>
<feature type="domain" description="PAC" evidence="18">
    <location>
        <begin position="674"/>
        <end position="726"/>
    </location>
</feature>
<evidence type="ECO:0000259" key="15">
    <source>
        <dbReference type="PROSITE" id="PS50109"/>
    </source>
</evidence>
<dbReference type="PROSITE" id="PS50109">
    <property type="entry name" value="HIS_KIN"/>
    <property type="match status" value="1"/>
</dbReference>
<evidence type="ECO:0000259" key="18">
    <source>
        <dbReference type="PROSITE" id="PS50113"/>
    </source>
</evidence>
<keyword evidence="21" id="KW-1185">Reference proteome</keyword>
<feature type="domain" description="Histidine kinase" evidence="15">
    <location>
        <begin position="744"/>
        <end position="965"/>
    </location>
</feature>
<evidence type="ECO:0000259" key="17">
    <source>
        <dbReference type="PROSITE" id="PS50112"/>
    </source>
</evidence>
<feature type="modified residue" description="4-aspartylphosphate" evidence="13">
    <location>
        <position position="1043"/>
    </location>
</feature>
<feature type="domain" description="PAS" evidence="17">
    <location>
        <begin position="623"/>
        <end position="672"/>
    </location>
</feature>
<name>A0ABY7GM07_9GAMM</name>
<dbReference type="InterPro" id="IPR004358">
    <property type="entry name" value="Sig_transdc_His_kin-like_C"/>
</dbReference>
<dbReference type="Gene3D" id="2.10.70.100">
    <property type="match status" value="1"/>
</dbReference>
<dbReference type="InterPro" id="IPR036890">
    <property type="entry name" value="HATPase_C_sf"/>
</dbReference>
<dbReference type="RefSeq" id="WP_255186444.1">
    <property type="nucleotide sequence ID" value="NZ_CP113517.1"/>
</dbReference>
<dbReference type="InterPro" id="IPR005467">
    <property type="entry name" value="His_kinase_dom"/>
</dbReference>
<dbReference type="InterPro" id="IPR008207">
    <property type="entry name" value="Sig_transdc_His_kin_Hpt_dom"/>
</dbReference>
<dbReference type="Pfam" id="PF01590">
    <property type="entry name" value="GAF"/>
    <property type="match status" value="1"/>
</dbReference>
<dbReference type="SUPFAM" id="SSF55874">
    <property type="entry name" value="ATPase domain of HSP90 chaperone/DNA topoisomerase II/histidine kinase"/>
    <property type="match status" value="1"/>
</dbReference>
<evidence type="ECO:0000259" key="16">
    <source>
        <dbReference type="PROSITE" id="PS50110"/>
    </source>
</evidence>
<dbReference type="SMART" id="SM00388">
    <property type="entry name" value="HisKA"/>
    <property type="match status" value="1"/>
</dbReference>
<dbReference type="EMBL" id="CP113517">
    <property type="protein sequence ID" value="WAR45536.1"/>
    <property type="molecule type" value="Genomic_DNA"/>
</dbReference>
<dbReference type="Pfam" id="PF01627">
    <property type="entry name" value="Hpt"/>
    <property type="match status" value="1"/>
</dbReference>
<keyword evidence="4" id="KW-1003">Cell membrane</keyword>
<dbReference type="Gene3D" id="3.30.565.10">
    <property type="entry name" value="Histidine kinase-like ATPase, C-terminal domain"/>
    <property type="match status" value="1"/>
</dbReference>
<dbReference type="InterPro" id="IPR001610">
    <property type="entry name" value="PAC"/>
</dbReference>
<dbReference type="SMART" id="SM00387">
    <property type="entry name" value="HATPase_c"/>
    <property type="match status" value="1"/>
</dbReference>
<dbReference type="CDD" id="cd00130">
    <property type="entry name" value="PAS"/>
    <property type="match status" value="3"/>
</dbReference>
<evidence type="ECO:0000256" key="9">
    <source>
        <dbReference type="ARBA" id="ARBA00022989"/>
    </source>
</evidence>
<feature type="domain" description="PAS" evidence="17">
    <location>
        <begin position="186"/>
        <end position="258"/>
    </location>
</feature>
<evidence type="ECO:0000256" key="14">
    <source>
        <dbReference type="SAM" id="Phobius"/>
    </source>
</evidence>
<dbReference type="SMART" id="SM00065">
    <property type="entry name" value="GAF"/>
    <property type="match status" value="1"/>
</dbReference>
<evidence type="ECO:0000313" key="20">
    <source>
        <dbReference type="EMBL" id="WAR45536.1"/>
    </source>
</evidence>
<dbReference type="Gene3D" id="1.10.287.130">
    <property type="match status" value="1"/>
</dbReference>
<comment type="catalytic activity">
    <reaction evidence="1">
        <text>ATP + protein L-histidine = ADP + protein N-phospho-L-histidine.</text>
        <dbReference type="EC" id="2.7.13.3"/>
    </reaction>
</comment>
<dbReference type="PROSITE" id="PS50110">
    <property type="entry name" value="RESPONSE_REGULATORY"/>
    <property type="match status" value="1"/>
</dbReference>
<dbReference type="PANTHER" id="PTHR45339">
    <property type="entry name" value="HYBRID SIGNAL TRANSDUCTION HISTIDINE KINASE J"/>
    <property type="match status" value="1"/>
</dbReference>
<dbReference type="InterPro" id="IPR003018">
    <property type="entry name" value="GAF"/>
</dbReference>
<gene>
    <name evidence="20" type="ORF">NM686_003200</name>
</gene>
<dbReference type="Proteomes" id="UP001162780">
    <property type="component" value="Chromosome"/>
</dbReference>
<evidence type="ECO:0000256" key="6">
    <source>
        <dbReference type="ARBA" id="ARBA00022692"/>
    </source>
</evidence>
<evidence type="ECO:0000256" key="7">
    <source>
        <dbReference type="ARBA" id="ARBA00022741"/>
    </source>
</evidence>
<dbReference type="SMART" id="SM00086">
    <property type="entry name" value="PAC"/>
    <property type="match status" value="3"/>
</dbReference>
<dbReference type="CDD" id="cd16922">
    <property type="entry name" value="HATPase_EvgS-ArcB-TorS-like"/>
    <property type="match status" value="1"/>
</dbReference>
<keyword evidence="8" id="KW-0067">ATP-binding</keyword>
<dbReference type="PANTHER" id="PTHR45339:SF1">
    <property type="entry name" value="HYBRID SIGNAL TRANSDUCTION HISTIDINE KINASE J"/>
    <property type="match status" value="1"/>
</dbReference>
<evidence type="ECO:0000313" key="21">
    <source>
        <dbReference type="Proteomes" id="UP001162780"/>
    </source>
</evidence>
<dbReference type="CDD" id="cd00082">
    <property type="entry name" value="HisKA"/>
    <property type="match status" value="1"/>
</dbReference>
<evidence type="ECO:0000256" key="5">
    <source>
        <dbReference type="ARBA" id="ARBA00022553"/>
    </source>
</evidence>
<evidence type="ECO:0000256" key="2">
    <source>
        <dbReference type="ARBA" id="ARBA00004651"/>
    </source>
</evidence>
<evidence type="ECO:0000256" key="8">
    <source>
        <dbReference type="ARBA" id="ARBA00022840"/>
    </source>
</evidence>
<dbReference type="InterPro" id="IPR036097">
    <property type="entry name" value="HisK_dim/P_sf"/>
</dbReference>
<feature type="domain" description="HPt" evidence="19">
    <location>
        <begin position="1148"/>
        <end position="1246"/>
    </location>
</feature>
<dbReference type="InterPro" id="IPR035965">
    <property type="entry name" value="PAS-like_dom_sf"/>
</dbReference>
<keyword evidence="11 14" id="KW-0472">Membrane</keyword>
<feature type="modified residue" description="Phosphohistidine" evidence="12">
    <location>
        <position position="1187"/>
    </location>
</feature>
<comment type="subcellular location">
    <subcellularLocation>
        <location evidence="2">Cell membrane</location>
        <topology evidence="2">Multi-pass membrane protein</topology>
    </subcellularLocation>
</comment>
<evidence type="ECO:0000256" key="11">
    <source>
        <dbReference type="ARBA" id="ARBA00023136"/>
    </source>
</evidence>
<dbReference type="PROSITE" id="PS50113">
    <property type="entry name" value="PAC"/>
    <property type="match status" value="3"/>
</dbReference>
<keyword evidence="7" id="KW-0547">Nucleotide-binding</keyword>